<sequence>MAENTTSTRRKPQSLNDRHYRLLQDLSAPPKHAPPPPSSSTHEEDEGTKIKLAGRRRLCKFSVEDDDVSEEDEGTKVKLAGRRRLCKFSVEDDEEEEEEDDPDLADFDSPGKRDTPLERAEAKEKLTSWDEAKEGSTKVGEEPSFSMITDFGSPSPLLEQKEERQGGGGQNEIMDILDDLTSKLGTMSIKKKKDNISSDFESVKTSFSLISESPSDVVTKAGDDSKAGFAIREEKASNVFVGERVSNGGKKPPFSGQQYVGKSEGYRQEENLDRGTGKVEEVDRSLKASNVFAGERGKKQPFSGQRYVGKSEGFRQEDNLDRGKGKVEEVDRSLKASNVFVGERGKKQPFSGQRYVGKSEGYRQEDNLDRGKGKVEEVDRSLKMSRHVEVSEKLRSVGRYNAAKLRDLDDDDDEDDCVVLTGKKAAEMKSHIDKPKKPARSHNTATHAYEEKVAEDEGSITLTGPKSSYTLRGKIATMLYPHQREGLKWLWSLHTQGKGGILGDDMGLGKTMQICSFLAGLFHSKLIKRALVVAPKTLLPHWLKELAVVGLSQMTREFYGTSAKAREYDLNHILQGKGVLLTTYDIVRNNTKALQGSQLYTDDDDEDGIKWDYMILDEGHLIKNPSTQRAKSLLQIPSSHRIIISGTPIQNNLKELWALFNFSCPGLLGDKKEFKENYERHIIAGTDKKASDREQRIGSTVAKNLREHIQPFFLRRLKSEVFGDDATSSKLSKKEEIVVWLRLTACQRQIYEAFLKSEIVLSAFDGSPLAALTILKKICDHPLLLTKRAAEDVLEGMESTLTQEEAGVAERLAMHIADNVDTDDFQTKNDSISCKLTFIMSLLENLIPEGHRVLIFSQTRKMLNLIQDSLTSNGYSFLRIDGTTKGPDRLKTVEEFQSGHVAPIFLLTSQVGGLGLTLTKADRVIVVDPAWNPSTDNQSVDRAYRIGQTKDVVVYRLMTSATVEEKIYRKQVYKGGLFKTATEHKEQIRYFSQQDLRELFSLPKGGFDISPTQQQLYEEHYNQIKLDETLEAHIKFLETLGIAGVSHHSLLFSKTAPVQPIQPEEIEEIRRGTATSYWGGPSASSSQDNMINGAEYAFKPKDVKVDKRINISPIDASEMSESEIKARISRLSMLFQNKSMVASLPDRGAKIQKQIAELNRELQEMKASQSNDMPHQVIDLEDISQKMHKGLNL</sequence>
<keyword evidence="3" id="KW-0378">Hydrolase</keyword>
<dbReference type="GO" id="GO:0006310">
    <property type="term" value="P:DNA recombination"/>
    <property type="evidence" value="ECO:0007669"/>
    <property type="project" value="UniProtKB-KW"/>
</dbReference>
<accession>A0ABC8JXQ0</accession>
<dbReference type="Pfam" id="PF00176">
    <property type="entry name" value="SNF2-rel_dom"/>
    <property type="match status" value="1"/>
</dbReference>
<dbReference type="Gene3D" id="3.40.50.10810">
    <property type="entry name" value="Tandem AAA-ATPase domain"/>
    <property type="match status" value="1"/>
</dbReference>
<dbReference type="PANTHER" id="PTHR45629">
    <property type="entry name" value="SNF2/RAD54 FAMILY MEMBER"/>
    <property type="match status" value="1"/>
</dbReference>
<evidence type="ECO:0000256" key="4">
    <source>
        <dbReference type="ARBA" id="ARBA00022806"/>
    </source>
</evidence>
<evidence type="ECO:0000256" key="3">
    <source>
        <dbReference type="ARBA" id="ARBA00022801"/>
    </source>
</evidence>
<protein>
    <recommendedName>
        <fullName evidence="12">Protein CHROMATIN REMODELING 24</fullName>
    </recommendedName>
</protein>
<dbReference type="InterPro" id="IPR000330">
    <property type="entry name" value="SNF2_N"/>
</dbReference>
<dbReference type="InterPro" id="IPR049730">
    <property type="entry name" value="SNF2/RAD54-like_C"/>
</dbReference>
<proteinExistence type="inferred from homology"/>
<evidence type="ECO:0000259" key="8">
    <source>
        <dbReference type="PROSITE" id="PS51192"/>
    </source>
</evidence>
<dbReference type="PROSITE" id="PS51192">
    <property type="entry name" value="HELICASE_ATP_BIND_1"/>
    <property type="match status" value="1"/>
</dbReference>
<feature type="compositionally biased region" description="Basic and acidic residues" evidence="7">
    <location>
        <begin position="264"/>
        <end position="286"/>
    </location>
</feature>
<dbReference type="SMART" id="SM00487">
    <property type="entry name" value="DEXDc"/>
    <property type="match status" value="1"/>
</dbReference>
<feature type="compositionally biased region" description="Basic and acidic residues" evidence="7">
    <location>
        <begin position="109"/>
        <end position="141"/>
    </location>
</feature>
<dbReference type="InterPro" id="IPR050496">
    <property type="entry name" value="SNF2_RAD54_helicase_repair"/>
</dbReference>
<comment type="similarity">
    <text evidence="1">Belongs to the SNF2/RAD54 helicase family.</text>
</comment>
<keyword evidence="5" id="KW-0067">ATP-binding</keyword>
<dbReference type="PROSITE" id="PS51194">
    <property type="entry name" value="HELICASE_CTER"/>
    <property type="match status" value="1"/>
</dbReference>
<feature type="region of interest" description="Disordered" evidence="7">
    <location>
        <begin position="242"/>
        <end position="377"/>
    </location>
</feature>
<dbReference type="InterPro" id="IPR038718">
    <property type="entry name" value="SNF2-like_sf"/>
</dbReference>
<dbReference type="EMBL" id="CAKOAT010152933">
    <property type="protein sequence ID" value="CAH8346356.1"/>
    <property type="molecule type" value="Genomic_DNA"/>
</dbReference>
<gene>
    <name evidence="10" type="ORF">ERUC_LOCUS16899</name>
</gene>
<evidence type="ECO:0000256" key="6">
    <source>
        <dbReference type="ARBA" id="ARBA00023172"/>
    </source>
</evidence>
<evidence type="ECO:0000256" key="7">
    <source>
        <dbReference type="SAM" id="MobiDB-lite"/>
    </source>
</evidence>
<evidence type="ECO:0000259" key="9">
    <source>
        <dbReference type="PROSITE" id="PS51194"/>
    </source>
</evidence>
<dbReference type="GO" id="GO:0004386">
    <property type="term" value="F:helicase activity"/>
    <property type="evidence" value="ECO:0007669"/>
    <property type="project" value="UniProtKB-KW"/>
</dbReference>
<feature type="compositionally biased region" description="Basic and acidic residues" evidence="7">
    <location>
        <begin position="360"/>
        <end position="377"/>
    </location>
</feature>
<evidence type="ECO:0000313" key="10">
    <source>
        <dbReference type="EMBL" id="CAH8346356.1"/>
    </source>
</evidence>
<reference evidence="10 11" key="1">
    <citation type="submission" date="2022-03" db="EMBL/GenBank/DDBJ databases">
        <authorList>
            <person name="Macdonald S."/>
            <person name="Ahmed S."/>
            <person name="Newling K."/>
        </authorList>
    </citation>
    <scope>NUCLEOTIDE SEQUENCE [LARGE SCALE GENOMIC DNA]</scope>
</reference>
<dbReference type="InterPro" id="IPR027417">
    <property type="entry name" value="P-loop_NTPase"/>
</dbReference>
<dbReference type="PANTHER" id="PTHR45629:SF7">
    <property type="entry name" value="DNA EXCISION REPAIR PROTEIN ERCC-6-RELATED"/>
    <property type="match status" value="1"/>
</dbReference>
<evidence type="ECO:0000256" key="1">
    <source>
        <dbReference type="ARBA" id="ARBA00007025"/>
    </source>
</evidence>
<dbReference type="CDD" id="cd18001">
    <property type="entry name" value="DEXHc_ERCC6L"/>
    <property type="match status" value="1"/>
</dbReference>
<evidence type="ECO:0008006" key="12">
    <source>
        <dbReference type="Google" id="ProtNLM"/>
    </source>
</evidence>
<dbReference type="SUPFAM" id="SSF52540">
    <property type="entry name" value="P-loop containing nucleoside triphosphate hydrolases"/>
    <property type="match status" value="2"/>
</dbReference>
<dbReference type="GO" id="GO:0005524">
    <property type="term" value="F:ATP binding"/>
    <property type="evidence" value="ECO:0007669"/>
    <property type="project" value="UniProtKB-KW"/>
</dbReference>
<feature type="compositionally biased region" description="Acidic residues" evidence="7">
    <location>
        <begin position="64"/>
        <end position="73"/>
    </location>
</feature>
<evidence type="ECO:0000256" key="5">
    <source>
        <dbReference type="ARBA" id="ARBA00022840"/>
    </source>
</evidence>
<dbReference type="SMART" id="SM00490">
    <property type="entry name" value="HELICc"/>
    <property type="match status" value="1"/>
</dbReference>
<feature type="domain" description="Helicase C-terminal" evidence="9">
    <location>
        <begin position="835"/>
        <end position="997"/>
    </location>
</feature>
<evidence type="ECO:0000256" key="2">
    <source>
        <dbReference type="ARBA" id="ARBA00022741"/>
    </source>
</evidence>
<evidence type="ECO:0000313" key="11">
    <source>
        <dbReference type="Proteomes" id="UP001642260"/>
    </source>
</evidence>
<organism evidence="10 11">
    <name type="scientific">Eruca vesicaria subsp. sativa</name>
    <name type="common">Garden rocket</name>
    <name type="synonym">Eruca sativa</name>
    <dbReference type="NCBI Taxonomy" id="29727"/>
    <lineage>
        <taxon>Eukaryota</taxon>
        <taxon>Viridiplantae</taxon>
        <taxon>Streptophyta</taxon>
        <taxon>Embryophyta</taxon>
        <taxon>Tracheophyta</taxon>
        <taxon>Spermatophyta</taxon>
        <taxon>Magnoliopsida</taxon>
        <taxon>eudicotyledons</taxon>
        <taxon>Gunneridae</taxon>
        <taxon>Pentapetalae</taxon>
        <taxon>rosids</taxon>
        <taxon>malvids</taxon>
        <taxon>Brassicales</taxon>
        <taxon>Brassicaceae</taxon>
        <taxon>Brassiceae</taxon>
        <taxon>Eruca</taxon>
    </lineage>
</organism>
<keyword evidence="11" id="KW-1185">Reference proteome</keyword>
<feature type="compositionally biased region" description="Acidic residues" evidence="7">
    <location>
        <begin position="91"/>
        <end position="106"/>
    </location>
</feature>
<keyword evidence="2" id="KW-0547">Nucleotide-binding</keyword>
<dbReference type="Proteomes" id="UP001642260">
    <property type="component" value="Unassembled WGS sequence"/>
</dbReference>
<dbReference type="Gene3D" id="3.40.50.300">
    <property type="entry name" value="P-loop containing nucleotide triphosphate hydrolases"/>
    <property type="match status" value="1"/>
</dbReference>
<name>A0ABC8JXQ0_ERUVS</name>
<feature type="compositionally biased region" description="Basic and acidic residues" evidence="7">
    <location>
        <begin position="312"/>
        <end position="334"/>
    </location>
</feature>
<keyword evidence="6" id="KW-0233">DNA recombination</keyword>
<feature type="region of interest" description="Disordered" evidence="7">
    <location>
        <begin position="1"/>
        <end position="172"/>
    </location>
</feature>
<dbReference type="InterPro" id="IPR001650">
    <property type="entry name" value="Helicase_C-like"/>
</dbReference>
<dbReference type="GO" id="GO:0016787">
    <property type="term" value="F:hydrolase activity"/>
    <property type="evidence" value="ECO:0007669"/>
    <property type="project" value="UniProtKB-KW"/>
</dbReference>
<dbReference type="Pfam" id="PF00271">
    <property type="entry name" value="Helicase_C"/>
    <property type="match status" value="1"/>
</dbReference>
<dbReference type="InterPro" id="IPR014001">
    <property type="entry name" value="Helicase_ATP-bd"/>
</dbReference>
<dbReference type="AlphaFoldDB" id="A0ABC8JXQ0"/>
<feature type="domain" description="Helicase ATP-binding" evidence="8">
    <location>
        <begin position="491"/>
        <end position="666"/>
    </location>
</feature>
<comment type="caution">
    <text evidence="10">The sequence shown here is derived from an EMBL/GenBank/DDBJ whole genome shotgun (WGS) entry which is preliminary data.</text>
</comment>
<dbReference type="FunFam" id="3.40.50.10810:FF:000055">
    <property type="entry name" value="Protein CHROMATIN REMODELING 24"/>
    <property type="match status" value="1"/>
</dbReference>
<dbReference type="CDD" id="cd18793">
    <property type="entry name" value="SF2_C_SNF"/>
    <property type="match status" value="1"/>
</dbReference>
<keyword evidence="4" id="KW-0347">Helicase</keyword>